<evidence type="ECO:0000313" key="3">
    <source>
        <dbReference type="Proteomes" id="UP001054889"/>
    </source>
</evidence>
<protein>
    <submittedName>
        <fullName evidence="2">Uncharacterized protein</fullName>
    </submittedName>
</protein>
<reference evidence="2" key="1">
    <citation type="journal article" date="2018" name="DNA Res.">
        <title>Multiple hybrid de novo genome assembly of finger millet, an orphan allotetraploid crop.</title>
        <authorList>
            <person name="Hatakeyama M."/>
            <person name="Aluri S."/>
            <person name="Balachadran M.T."/>
            <person name="Sivarajan S.R."/>
            <person name="Patrignani A."/>
            <person name="Gruter S."/>
            <person name="Poveda L."/>
            <person name="Shimizu-Inatsugi R."/>
            <person name="Baeten J."/>
            <person name="Francoijs K.J."/>
            <person name="Nataraja K.N."/>
            <person name="Reddy Y.A.N."/>
            <person name="Phadnis S."/>
            <person name="Ravikumar R.L."/>
            <person name="Schlapbach R."/>
            <person name="Sreeman S.M."/>
            <person name="Shimizu K.K."/>
        </authorList>
    </citation>
    <scope>NUCLEOTIDE SEQUENCE</scope>
</reference>
<comment type="caution">
    <text evidence="2">The sequence shown here is derived from an EMBL/GenBank/DDBJ whole genome shotgun (WGS) entry which is preliminary data.</text>
</comment>
<feature type="region of interest" description="Disordered" evidence="1">
    <location>
        <begin position="38"/>
        <end position="76"/>
    </location>
</feature>
<proteinExistence type="predicted"/>
<feature type="compositionally biased region" description="Low complexity" evidence="1">
    <location>
        <begin position="63"/>
        <end position="76"/>
    </location>
</feature>
<organism evidence="2 3">
    <name type="scientific">Eleusine coracana subsp. coracana</name>
    <dbReference type="NCBI Taxonomy" id="191504"/>
    <lineage>
        <taxon>Eukaryota</taxon>
        <taxon>Viridiplantae</taxon>
        <taxon>Streptophyta</taxon>
        <taxon>Embryophyta</taxon>
        <taxon>Tracheophyta</taxon>
        <taxon>Spermatophyta</taxon>
        <taxon>Magnoliopsida</taxon>
        <taxon>Liliopsida</taxon>
        <taxon>Poales</taxon>
        <taxon>Poaceae</taxon>
        <taxon>PACMAD clade</taxon>
        <taxon>Chloridoideae</taxon>
        <taxon>Cynodonteae</taxon>
        <taxon>Eleusininae</taxon>
        <taxon>Eleusine</taxon>
    </lineage>
</organism>
<evidence type="ECO:0000313" key="2">
    <source>
        <dbReference type="EMBL" id="GJN12986.1"/>
    </source>
</evidence>
<dbReference type="AlphaFoldDB" id="A0AAV5DRW6"/>
<dbReference type="EMBL" id="BQKI01000029">
    <property type="protein sequence ID" value="GJN12986.1"/>
    <property type="molecule type" value="Genomic_DNA"/>
</dbReference>
<name>A0AAV5DRW6_ELECO</name>
<accession>A0AAV5DRW6</accession>
<keyword evidence="3" id="KW-1185">Reference proteome</keyword>
<gene>
    <name evidence="2" type="primary">ga31317</name>
    <name evidence="2" type="ORF">PR202_ga31317</name>
</gene>
<dbReference type="Proteomes" id="UP001054889">
    <property type="component" value="Unassembled WGS sequence"/>
</dbReference>
<reference evidence="2" key="2">
    <citation type="submission" date="2021-12" db="EMBL/GenBank/DDBJ databases">
        <title>Resequencing data analysis of finger millet.</title>
        <authorList>
            <person name="Hatakeyama M."/>
            <person name="Aluri S."/>
            <person name="Balachadran M.T."/>
            <person name="Sivarajan S.R."/>
            <person name="Poveda L."/>
            <person name="Shimizu-Inatsugi R."/>
            <person name="Schlapbach R."/>
            <person name="Sreeman S.M."/>
            <person name="Shimizu K.K."/>
        </authorList>
    </citation>
    <scope>NUCLEOTIDE SEQUENCE</scope>
</reference>
<sequence length="76" mass="7946">MPGCEARRRMPGHEAAARLEDRFGHLVAGSRAADGHRGCLRHGRGEGVAQRGSTELRVTGAESARGSRGRGVAVAV</sequence>
<evidence type="ECO:0000256" key="1">
    <source>
        <dbReference type="SAM" id="MobiDB-lite"/>
    </source>
</evidence>